<dbReference type="Proteomes" id="UP000272706">
    <property type="component" value="Unassembled WGS sequence"/>
</dbReference>
<accession>A0A3A5LA46</accession>
<dbReference type="RefSeq" id="WP_120011871.1">
    <property type="nucleotide sequence ID" value="NZ_QZWZ01000001.1"/>
</dbReference>
<gene>
    <name evidence="3" type="ORF">D3227_01250</name>
</gene>
<feature type="region of interest" description="Disordered" evidence="1">
    <location>
        <begin position="58"/>
        <end position="79"/>
    </location>
</feature>
<comment type="caution">
    <text evidence="3">The sequence shown here is derived from an EMBL/GenBank/DDBJ whole genome shotgun (WGS) entry which is preliminary data.</text>
</comment>
<dbReference type="OrthoDB" id="8099983at2"/>
<dbReference type="AlphaFoldDB" id="A0A3A5LA46"/>
<keyword evidence="2" id="KW-0732">Signal</keyword>
<evidence type="ECO:0000256" key="1">
    <source>
        <dbReference type="SAM" id="MobiDB-lite"/>
    </source>
</evidence>
<feature type="compositionally biased region" description="Polar residues" evidence="1">
    <location>
        <begin position="58"/>
        <end position="72"/>
    </location>
</feature>
<evidence type="ECO:0000313" key="4">
    <source>
        <dbReference type="Proteomes" id="UP000272706"/>
    </source>
</evidence>
<feature type="signal peptide" evidence="2">
    <location>
        <begin position="1"/>
        <end position="20"/>
    </location>
</feature>
<organism evidence="3 4">
    <name type="scientific">Mesorhizobium waimense</name>
    <dbReference type="NCBI Taxonomy" id="1300307"/>
    <lineage>
        <taxon>Bacteria</taxon>
        <taxon>Pseudomonadati</taxon>
        <taxon>Pseudomonadota</taxon>
        <taxon>Alphaproteobacteria</taxon>
        <taxon>Hyphomicrobiales</taxon>
        <taxon>Phyllobacteriaceae</taxon>
        <taxon>Mesorhizobium</taxon>
    </lineage>
</organism>
<dbReference type="EMBL" id="QZWZ01000001">
    <property type="protein sequence ID" value="RJT42526.1"/>
    <property type="molecule type" value="Genomic_DNA"/>
</dbReference>
<dbReference type="InterPro" id="IPR007771">
    <property type="entry name" value="DUF680"/>
</dbReference>
<proteinExistence type="predicted"/>
<sequence length="79" mass="8162">MKKIALAAAALLIAAGSAYAHNDSVGSSAVNKQTTANIDTTQTSSVRNTESPVYKLLNSSGDVQKSAPQGSDRNLFGNH</sequence>
<keyword evidence="4" id="KW-1185">Reference proteome</keyword>
<reference evidence="3 4" key="1">
    <citation type="submission" date="2018-09" db="EMBL/GenBank/DDBJ databases">
        <title>Mesorhizobium carmichaelinearum sp. nov. isolated from Carmichaelinea spp. root nodules in New Zealand.</title>
        <authorList>
            <person name="De Meyer S.E."/>
        </authorList>
    </citation>
    <scope>NUCLEOTIDE SEQUENCE [LARGE SCALE GENOMIC DNA]</scope>
    <source>
        <strain evidence="3 4">ICMP19557</strain>
    </source>
</reference>
<name>A0A3A5LA46_9HYPH</name>
<dbReference type="Pfam" id="PF05079">
    <property type="entry name" value="DUF680"/>
    <property type="match status" value="1"/>
</dbReference>
<protein>
    <submittedName>
        <fullName evidence="3">DUF680 domain-containing protein</fullName>
    </submittedName>
</protein>
<evidence type="ECO:0000256" key="2">
    <source>
        <dbReference type="SAM" id="SignalP"/>
    </source>
</evidence>
<feature type="chain" id="PRO_5017313854" evidence="2">
    <location>
        <begin position="21"/>
        <end position="79"/>
    </location>
</feature>
<evidence type="ECO:0000313" key="3">
    <source>
        <dbReference type="EMBL" id="RJT42526.1"/>
    </source>
</evidence>